<keyword evidence="2" id="KW-1185">Reference proteome</keyword>
<dbReference type="VEuPathDB" id="FungiDB:AJ78_07023"/>
<dbReference type="AlphaFoldDB" id="A0A1J9PWV8"/>
<dbReference type="Proteomes" id="UP000182235">
    <property type="component" value="Unassembled WGS sequence"/>
</dbReference>
<gene>
    <name evidence="1" type="ORF">AJ78_07023</name>
</gene>
<name>A0A1J9PWV8_9EURO</name>
<comment type="caution">
    <text evidence="1">The sequence shown here is derived from an EMBL/GenBank/DDBJ whole genome shotgun (WGS) entry which is preliminary data.</text>
</comment>
<reference evidence="1 2" key="1">
    <citation type="submission" date="2015-07" db="EMBL/GenBank/DDBJ databases">
        <title>Emmonsia species relationships and genome sequence.</title>
        <authorList>
            <consortium name="The Broad Institute Genomics Platform"/>
            <person name="Cuomo C.A."/>
            <person name="Munoz J.F."/>
            <person name="Imamovic A."/>
            <person name="Priest M.E."/>
            <person name="Young S."/>
            <person name="Clay O.K."/>
            <person name="McEwen J.G."/>
        </authorList>
    </citation>
    <scope>NUCLEOTIDE SEQUENCE [LARGE SCALE GENOMIC DNA]</scope>
    <source>
        <strain evidence="1 2">UAMH 9510</strain>
    </source>
</reference>
<proteinExistence type="predicted"/>
<organism evidence="1 2">
    <name type="scientific">Emergomyces pasteurianus Ep9510</name>
    <dbReference type="NCBI Taxonomy" id="1447872"/>
    <lineage>
        <taxon>Eukaryota</taxon>
        <taxon>Fungi</taxon>
        <taxon>Dikarya</taxon>
        <taxon>Ascomycota</taxon>
        <taxon>Pezizomycotina</taxon>
        <taxon>Eurotiomycetes</taxon>
        <taxon>Eurotiomycetidae</taxon>
        <taxon>Onygenales</taxon>
        <taxon>Ajellomycetaceae</taxon>
        <taxon>Emergomyces</taxon>
    </lineage>
</organism>
<evidence type="ECO:0000313" key="2">
    <source>
        <dbReference type="Proteomes" id="UP000182235"/>
    </source>
</evidence>
<sequence>MSDSTWSDSESSYNTWPEFLSIVCPSFSELERNYGAHFSKDSLPFVEGQLKLLSSLAGKSYTLKHFIEAIQRIITPDNQMFWQPTLCAPYGNGFLTEKGDLGRHAFGIFVGGGQKIDWYPEYLRLCDELRRRRSPMGLYVQRPVSYN</sequence>
<protein>
    <submittedName>
        <fullName evidence="1">Uncharacterized protein</fullName>
    </submittedName>
</protein>
<evidence type="ECO:0000313" key="1">
    <source>
        <dbReference type="EMBL" id="OJD12363.1"/>
    </source>
</evidence>
<dbReference type="EMBL" id="LGRN01000414">
    <property type="protein sequence ID" value="OJD12363.1"/>
    <property type="molecule type" value="Genomic_DNA"/>
</dbReference>
<accession>A0A1J9PWV8</accession>